<sequence length="351" mass="39821">MAEKSTNNNNGLPKKKRSKTASIAKAEDRLSKLPDITLVHILSFLPTTNDVVRTCILSKRWKLIWYSVPKLCFCDTTTTVPEFQKLENYVDNCLEHRKKVDNKVKEYLSVDLEPGKCENDGYYYYYCLPKTVLNLRGLTILELRGIELGYSYGFPSLKSLSLENFRLSNNVTTDVLTKSFTDCPSLEKLSLSSYYIHKPLRVQSSSLKFVTLELQNVSLQVEAINLESLVLCRAFFGKINLSACKAIKNLSLSSCTWGMTDQSSFEELITSLPLLEDLTIDNSYHKSGLEHLTISNQHLKSLKLRNMNEESDMIKVVTIKSVPNLVSFCYKGNINCNISIESTNLLNGEFE</sequence>
<dbReference type="Gramene" id="novel_model_1364_5bd9a17a">
    <property type="protein sequence ID" value="cds.novel_model_1364_5bd9a17a"/>
    <property type="gene ID" value="novel_gene_759_5bd9a17a"/>
</dbReference>
<evidence type="ECO:0000313" key="3">
    <source>
        <dbReference type="EnsemblPlants" id="cds.novel_model_1364_5bd9a17a"/>
    </source>
</evidence>
<dbReference type="Gene3D" id="3.80.10.10">
    <property type="entry name" value="Ribonuclease Inhibitor"/>
    <property type="match status" value="1"/>
</dbReference>
<feature type="compositionally biased region" description="Polar residues" evidence="1">
    <location>
        <begin position="1"/>
        <end position="11"/>
    </location>
</feature>
<feature type="domain" description="F-box" evidence="2">
    <location>
        <begin position="30"/>
        <end position="70"/>
    </location>
</feature>
<evidence type="ECO:0000259" key="2">
    <source>
        <dbReference type="Pfam" id="PF00646"/>
    </source>
</evidence>
<feature type="region of interest" description="Disordered" evidence="1">
    <location>
        <begin position="1"/>
        <end position="22"/>
    </location>
</feature>
<dbReference type="OMA" id="LPHYHEL"/>
<name>A0A803QTZ5_CANSA</name>
<reference evidence="3" key="2">
    <citation type="submission" date="2021-03" db="UniProtKB">
        <authorList>
            <consortium name="EnsemblPlants"/>
        </authorList>
    </citation>
    <scope>IDENTIFICATION</scope>
</reference>
<dbReference type="Gene3D" id="1.20.1280.50">
    <property type="match status" value="1"/>
</dbReference>
<dbReference type="Proteomes" id="UP000596661">
    <property type="component" value="Chromosome 1"/>
</dbReference>
<dbReference type="EnsemblPlants" id="novel_model_1364_5bd9a17a">
    <property type="protein sequence ID" value="cds.novel_model_1364_5bd9a17a"/>
    <property type="gene ID" value="novel_gene_759_5bd9a17a"/>
</dbReference>
<dbReference type="PANTHER" id="PTHR34223">
    <property type="entry name" value="OS11G0201299 PROTEIN"/>
    <property type="match status" value="1"/>
</dbReference>
<dbReference type="InterPro" id="IPR036047">
    <property type="entry name" value="F-box-like_dom_sf"/>
</dbReference>
<keyword evidence="4" id="KW-1185">Reference proteome</keyword>
<dbReference type="SUPFAM" id="SSF52047">
    <property type="entry name" value="RNI-like"/>
    <property type="match status" value="1"/>
</dbReference>
<evidence type="ECO:0000256" key="1">
    <source>
        <dbReference type="SAM" id="MobiDB-lite"/>
    </source>
</evidence>
<proteinExistence type="predicted"/>
<dbReference type="InterPro" id="IPR032675">
    <property type="entry name" value="LRR_dom_sf"/>
</dbReference>
<dbReference type="CDD" id="cd22160">
    <property type="entry name" value="F-box_AtFBL13-like"/>
    <property type="match status" value="1"/>
</dbReference>
<evidence type="ECO:0000313" key="4">
    <source>
        <dbReference type="Proteomes" id="UP000596661"/>
    </source>
</evidence>
<dbReference type="InterPro" id="IPR053781">
    <property type="entry name" value="F-box_AtFBL13-like"/>
</dbReference>
<organism evidence="3 4">
    <name type="scientific">Cannabis sativa</name>
    <name type="common">Hemp</name>
    <name type="synonym">Marijuana</name>
    <dbReference type="NCBI Taxonomy" id="3483"/>
    <lineage>
        <taxon>Eukaryota</taxon>
        <taxon>Viridiplantae</taxon>
        <taxon>Streptophyta</taxon>
        <taxon>Embryophyta</taxon>
        <taxon>Tracheophyta</taxon>
        <taxon>Spermatophyta</taxon>
        <taxon>Magnoliopsida</taxon>
        <taxon>eudicotyledons</taxon>
        <taxon>Gunneridae</taxon>
        <taxon>Pentapetalae</taxon>
        <taxon>rosids</taxon>
        <taxon>fabids</taxon>
        <taxon>Rosales</taxon>
        <taxon>Cannabaceae</taxon>
        <taxon>Cannabis</taxon>
    </lineage>
</organism>
<dbReference type="PANTHER" id="PTHR34223:SF51">
    <property type="entry name" value="OS06G0556300 PROTEIN"/>
    <property type="match status" value="1"/>
</dbReference>
<gene>
    <name evidence="3" type="primary">LOC115707968</name>
</gene>
<accession>A0A803QTZ5</accession>
<dbReference type="InterPro" id="IPR053197">
    <property type="entry name" value="F-box_SCFL_complex_component"/>
</dbReference>
<dbReference type="EMBL" id="UZAU01000024">
    <property type="status" value="NOT_ANNOTATED_CDS"/>
    <property type="molecule type" value="Genomic_DNA"/>
</dbReference>
<dbReference type="SUPFAM" id="SSF81383">
    <property type="entry name" value="F-box domain"/>
    <property type="match status" value="1"/>
</dbReference>
<reference evidence="3" key="1">
    <citation type="submission" date="2018-11" db="EMBL/GenBank/DDBJ databases">
        <authorList>
            <person name="Grassa J C."/>
        </authorList>
    </citation>
    <scope>NUCLEOTIDE SEQUENCE [LARGE SCALE GENOMIC DNA]</scope>
</reference>
<protein>
    <recommendedName>
        <fullName evidence="2">F-box domain-containing protein</fullName>
    </recommendedName>
</protein>
<dbReference type="AlphaFoldDB" id="A0A803QTZ5"/>
<dbReference type="InterPro" id="IPR001810">
    <property type="entry name" value="F-box_dom"/>
</dbReference>
<dbReference type="Pfam" id="PF00646">
    <property type="entry name" value="F-box"/>
    <property type="match status" value="1"/>
</dbReference>